<protein>
    <recommendedName>
        <fullName evidence="15">WSC domain-containing protein</fullName>
    </recommendedName>
</protein>
<evidence type="ECO:0000259" key="12">
    <source>
        <dbReference type="PROSITE" id="PS51212"/>
    </source>
</evidence>
<dbReference type="GO" id="GO:0005886">
    <property type="term" value="C:plasma membrane"/>
    <property type="evidence" value="ECO:0007669"/>
    <property type="project" value="TreeGrafter"/>
</dbReference>
<reference evidence="13" key="1">
    <citation type="journal article" date="2019" name="bioRxiv">
        <title>The Genome of the Zebra Mussel, Dreissena polymorpha: A Resource for Invasive Species Research.</title>
        <authorList>
            <person name="McCartney M.A."/>
            <person name="Auch B."/>
            <person name="Kono T."/>
            <person name="Mallez S."/>
            <person name="Zhang Y."/>
            <person name="Obille A."/>
            <person name="Becker A."/>
            <person name="Abrahante J.E."/>
            <person name="Garbe J."/>
            <person name="Badalamenti J.P."/>
            <person name="Herman A."/>
            <person name="Mangelson H."/>
            <person name="Liachko I."/>
            <person name="Sullivan S."/>
            <person name="Sone E.D."/>
            <person name="Koren S."/>
            <person name="Silverstein K.A.T."/>
            <person name="Beckman K.B."/>
            <person name="Gohl D.M."/>
        </authorList>
    </citation>
    <scope>NUCLEOTIDE SEQUENCE</scope>
    <source>
        <strain evidence="13">Duluth1</strain>
        <tissue evidence="13">Whole animal</tissue>
    </source>
</reference>
<evidence type="ECO:0000256" key="3">
    <source>
        <dbReference type="ARBA" id="ARBA00022729"/>
    </source>
</evidence>
<dbReference type="InterPro" id="IPR002889">
    <property type="entry name" value="WSC_carb-bd"/>
</dbReference>
<dbReference type="Proteomes" id="UP000828390">
    <property type="component" value="Unassembled WGS sequence"/>
</dbReference>
<evidence type="ECO:0000259" key="11">
    <source>
        <dbReference type="PROSITE" id="PS50923"/>
    </source>
</evidence>
<dbReference type="Gene3D" id="2.10.70.10">
    <property type="entry name" value="Complement Module, domain 1"/>
    <property type="match status" value="1"/>
</dbReference>
<keyword evidence="14" id="KW-1185">Reference proteome</keyword>
<dbReference type="PROSITE" id="PS50923">
    <property type="entry name" value="SUSHI"/>
    <property type="match status" value="1"/>
</dbReference>
<keyword evidence="2 10" id="KW-0812">Transmembrane</keyword>
<evidence type="ECO:0000256" key="2">
    <source>
        <dbReference type="ARBA" id="ARBA00022692"/>
    </source>
</evidence>
<keyword evidence="4 10" id="KW-1133">Transmembrane helix</keyword>
<dbReference type="PANTHER" id="PTHR24269:SF16">
    <property type="entry name" value="PROTEIN SLG1"/>
    <property type="match status" value="1"/>
</dbReference>
<evidence type="ECO:0000256" key="10">
    <source>
        <dbReference type="SAM" id="Phobius"/>
    </source>
</evidence>
<keyword evidence="5 10" id="KW-0472">Membrane</keyword>
<dbReference type="InterPro" id="IPR051836">
    <property type="entry name" value="Kremen_rcpt"/>
</dbReference>
<keyword evidence="6" id="KW-1015">Disulfide bond</keyword>
<comment type="subcellular location">
    <subcellularLocation>
        <location evidence="1">Membrane</location>
        <topology evidence="1">Single-pass membrane protein</topology>
    </subcellularLocation>
</comment>
<dbReference type="AlphaFoldDB" id="A0A9D3YFR8"/>
<dbReference type="CDD" id="cd00033">
    <property type="entry name" value="CCP"/>
    <property type="match status" value="1"/>
</dbReference>
<dbReference type="InterPro" id="IPR000436">
    <property type="entry name" value="Sushi_SCR_CCP_dom"/>
</dbReference>
<feature type="domain" description="Sushi" evidence="11">
    <location>
        <begin position="100"/>
        <end position="156"/>
    </location>
</feature>
<gene>
    <name evidence="13" type="ORF">DPMN_074854</name>
</gene>
<name>A0A9D3YFR8_DREPO</name>
<dbReference type="SUPFAM" id="SSF57535">
    <property type="entry name" value="Complement control module/SCR domain"/>
    <property type="match status" value="1"/>
</dbReference>
<evidence type="ECO:0000256" key="5">
    <source>
        <dbReference type="ARBA" id="ARBA00023136"/>
    </source>
</evidence>
<dbReference type="PROSITE" id="PS51212">
    <property type="entry name" value="WSC"/>
    <property type="match status" value="1"/>
</dbReference>
<sequence length="849" mass="94179">MHIFLLTEGIVYLGCYVDDWDRVLDVEFDISDKNTPEECVRRCWEFRYAGVESGNECFCGNTMHNPHESPDTECADLCPGDDSEICGGHWRIRVFTNWVTACGPTPTIANGIATLRKGSNLTYGSIADVYCDPGFIDKPTITCLLNTSWETAACEQIGEEYYITTSTNTWNKVPEDCRLAQPEYEHIYDTGKTFLRRKITLNSSLGHDFWIGYFKAFTEFQYHGCSDLSTSDFRNVSSLVDCHYTCNGSYFGLFFSSNKLKCNCLGKLPAYLTKTNCKTRGDFVCGTSSSQAIYRFTNDKTSGDEHTNTIANMCKASSSNANDSAWVKCDDENNKRHMWCRHATSKVTFVSGSTFATWNAANDICANRSALPSAAVGYTGSSFEYFSFTNMFRNWTLHQENGSISGGPMMFAYVSPNSSEIKFSSIATASKNFLCLGPKLTSTRSISVTSPSNTTTTFQTSGTTYTTRSSSSTITPTLTIKPVTSPITRQSTSTTNVQTIGTTYNSRDTAPTTTKATSHDTATSPKNIQSTTSLTAIDGQSDVSKQQDSKESTTTAVAAGVSVTVAIVVSAVVIVIFLKYKKKLCFANTKRSNLENIDDNHHISLARVESKPDANFQTTGGSVSNHTYISLQNASKCTKDADKYNPVAFTDVTYQNTNITKRSLDLEARAYFVLEKDICEQQRNTDKSIPTDKLDYFVLEKQQPNIGNGNGVSTNEVHPYFVLEKDGDQSVHARLPKEANSYFVLEKQTNGNLTPINADNARDLAHDDGNMYQEIDSHDTYLGIDDSRESDTDYDYTNKAFRNSNMEISENVYNHLNSAGDEYDHVGKGQNNDMAIENNYDFTSDAVRK</sequence>
<comment type="caution">
    <text evidence="13">The sequence shown here is derived from an EMBL/GenBank/DDBJ whole genome shotgun (WGS) entry which is preliminary data.</text>
</comment>
<organism evidence="13 14">
    <name type="scientific">Dreissena polymorpha</name>
    <name type="common">Zebra mussel</name>
    <name type="synonym">Mytilus polymorpha</name>
    <dbReference type="NCBI Taxonomy" id="45954"/>
    <lineage>
        <taxon>Eukaryota</taxon>
        <taxon>Metazoa</taxon>
        <taxon>Spiralia</taxon>
        <taxon>Lophotrochozoa</taxon>
        <taxon>Mollusca</taxon>
        <taxon>Bivalvia</taxon>
        <taxon>Autobranchia</taxon>
        <taxon>Heteroconchia</taxon>
        <taxon>Euheterodonta</taxon>
        <taxon>Imparidentia</taxon>
        <taxon>Neoheterodontei</taxon>
        <taxon>Myida</taxon>
        <taxon>Dreissenoidea</taxon>
        <taxon>Dreissenidae</taxon>
        <taxon>Dreissena</taxon>
    </lineage>
</organism>
<evidence type="ECO:0000313" key="14">
    <source>
        <dbReference type="Proteomes" id="UP000828390"/>
    </source>
</evidence>
<feature type="transmembrane region" description="Helical" evidence="10">
    <location>
        <begin position="556"/>
        <end position="578"/>
    </location>
</feature>
<accession>A0A9D3YFR8</accession>
<evidence type="ECO:0008006" key="15">
    <source>
        <dbReference type="Google" id="ProtNLM"/>
    </source>
</evidence>
<evidence type="ECO:0000256" key="8">
    <source>
        <dbReference type="PROSITE-ProRule" id="PRU00302"/>
    </source>
</evidence>
<keyword evidence="8" id="KW-0768">Sushi</keyword>
<feature type="region of interest" description="Disordered" evidence="9">
    <location>
        <begin position="447"/>
        <end position="471"/>
    </location>
</feature>
<dbReference type="SMART" id="SM00321">
    <property type="entry name" value="WSC"/>
    <property type="match status" value="1"/>
</dbReference>
<feature type="domain" description="WSC" evidence="12">
    <location>
        <begin position="9"/>
        <end position="98"/>
    </location>
</feature>
<feature type="compositionally biased region" description="Low complexity" evidence="9">
    <location>
        <begin position="509"/>
        <end position="523"/>
    </location>
</feature>
<keyword evidence="3" id="KW-0732">Signal</keyword>
<dbReference type="Pfam" id="PF01822">
    <property type="entry name" value="WSC"/>
    <property type="match status" value="1"/>
</dbReference>
<reference evidence="13" key="2">
    <citation type="submission" date="2020-11" db="EMBL/GenBank/DDBJ databases">
        <authorList>
            <person name="McCartney M.A."/>
            <person name="Auch B."/>
            <person name="Kono T."/>
            <person name="Mallez S."/>
            <person name="Becker A."/>
            <person name="Gohl D.M."/>
            <person name="Silverstein K.A.T."/>
            <person name="Koren S."/>
            <person name="Bechman K.B."/>
            <person name="Herman A."/>
            <person name="Abrahante J.E."/>
            <person name="Garbe J."/>
        </authorList>
    </citation>
    <scope>NUCLEOTIDE SEQUENCE</scope>
    <source>
        <strain evidence="13">Duluth1</strain>
        <tissue evidence="13">Whole animal</tissue>
    </source>
</reference>
<dbReference type="SMART" id="SM00032">
    <property type="entry name" value="CCP"/>
    <property type="match status" value="1"/>
</dbReference>
<proteinExistence type="predicted"/>
<dbReference type="EMBL" id="JAIWYP010000015">
    <property type="protein sequence ID" value="KAH3699892.1"/>
    <property type="molecule type" value="Genomic_DNA"/>
</dbReference>
<evidence type="ECO:0000256" key="6">
    <source>
        <dbReference type="ARBA" id="ARBA00023157"/>
    </source>
</evidence>
<keyword evidence="7" id="KW-0325">Glycoprotein</keyword>
<evidence type="ECO:0000256" key="4">
    <source>
        <dbReference type="ARBA" id="ARBA00022989"/>
    </source>
</evidence>
<evidence type="ECO:0000256" key="1">
    <source>
        <dbReference type="ARBA" id="ARBA00004167"/>
    </source>
</evidence>
<feature type="region of interest" description="Disordered" evidence="9">
    <location>
        <begin position="502"/>
        <end position="532"/>
    </location>
</feature>
<evidence type="ECO:0000256" key="7">
    <source>
        <dbReference type="ARBA" id="ARBA00023180"/>
    </source>
</evidence>
<evidence type="ECO:0000256" key="9">
    <source>
        <dbReference type="SAM" id="MobiDB-lite"/>
    </source>
</evidence>
<dbReference type="PANTHER" id="PTHR24269">
    <property type="entry name" value="KREMEN PROTEIN"/>
    <property type="match status" value="1"/>
</dbReference>
<evidence type="ECO:0000313" key="13">
    <source>
        <dbReference type="EMBL" id="KAH3699892.1"/>
    </source>
</evidence>
<dbReference type="InterPro" id="IPR035976">
    <property type="entry name" value="Sushi/SCR/CCP_sf"/>
</dbReference>
<comment type="caution">
    <text evidence="8">Lacks conserved residue(s) required for the propagation of feature annotation.</text>
</comment>